<dbReference type="SUPFAM" id="SSF54106">
    <property type="entry name" value="LysM domain"/>
    <property type="match status" value="2"/>
</dbReference>
<dbReference type="AlphaFoldDB" id="J9CM27"/>
<dbReference type="Gene3D" id="3.10.350.10">
    <property type="entry name" value="LysM domain"/>
    <property type="match status" value="2"/>
</dbReference>
<evidence type="ECO:0000256" key="1">
    <source>
        <dbReference type="SAM" id="MobiDB-lite"/>
    </source>
</evidence>
<proteinExistence type="predicted"/>
<dbReference type="PANTHER" id="PTHR33734:SF22">
    <property type="entry name" value="MEMBRANE-BOUND LYTIC MUREIN TRANSGLYCOSYLASE D"/>
    <property type="match status" value="1"/>
</dbReference>
<dbReference type="PANTHER" id="PTHR33734">
    <property type="entry name" value="LYSM DOMAIN-CONTAINING GPI-ANCHORED PROTEIN 2"/>
    <property type="match status" value="1"/>
</dbReference>
<dbReference type="CDD" id="cd00118">
    <property type="entry name" value="LysM"/>
    <property type="match status" value="2"/>
</dbReference>
<dbReference type="Pfam" id="PF01476">
    <property type="entry name" value="LysM"/>
    <property type="match status" value="2"/>
</dbReference>
<feature type="domain" description="LysM" evidence="2">
    <location>
        <begin position="86"/>
        <end position="129"/>
    </location>
</feature>
<dbReference type="EMBL" id="AMCI01003083">
    <property type="protein sequence ID" value="EJX01146.1"/>
    <property type="molecule type" value="Genomic_DNA"/>
</dbReference>
<organism evidence="3">
    <name type="scientific">gut metagenome</name>
    <dbReference type="NCBI Taxonomy" id="749906"/>
    <lineage>
        <taxon>unclassified sequences</taxon>
        <taxon>metagenomes</taxon>
        <taxon>organismal metagenomes</taxon>
    </lineage>
</organism>
<comment type="caution">
    <text evidence="3">The sequence shown here is derived from an EMBL/GenBank/DDBJ whole genome shotgun (WGS) entry which is preliminary data.</text>
</comment>
<feature type="region of interest" description="Disordered" evidence="1">
    <location>
        <begin position="50"/>
        <end position="79"/>
    </location>
</feature>
<dbReference type="InterPro" id="IPR036779">
    <property type="entry name" value="LysM_dom_sf"/>
</dbReference>
<gene>
    <name evidence="3" type="ORF">EVA_10749</name>
</gene>
<dbReference type="GO" id="GO:0008932">
    <property type="term" value="F:lytic endotransglycosylase activity"/>
    <property type="evidence" value="ECO:0007669"/>
    <property type="project" value="TreeGrafter"/>
</dbReference>
<feature type="compositionally biased region" description="Polar residues" evidence="1">
    <location>
        <begin position="52"/>
        <end position="64"/>
    </location>
</feature>
<evidence type="ECO:0000313" key="3">
    <source>
        <dbReference type="EMBL" id="EJX01146.1"/>
    </source>
</evidence>
<sequence>MHRVRSGEVLGRIAMKYRVSVSQIKRWNGLKSDNIRVGQKLIVYRGGKAPVTASSGQPAKQTTVAKAPQVSKPGGEIQKTSGTNYTVYVVKSGESLYSIAKKFPGVSAQNIMDFNGIGSNIRPGMKIRIPKL</sequence>
<reference evidence="3" key="1">
    <citation type="journal article" date="2012" name="PLoS ONE">
        <title>Gene sets for utilization of primary and secondary nutrition supplies in the distal gut of endangered iberian lynx.</title>
        <authorList>
            <person name="Alcaide M."/>
            <person name="Messina E."/>
            <person name="Richter M."/>
            <person name="Bargiela R."/>
            <person name="Peplies J."/>
            <person name="Huws S.A."/>
            <person name="Newbold C.J."/>
            <person name="Golyshin P.N."/>
            <person name="Simon M.A."/>
            <person name="Lopez G."/>
            <person name="Yakimov M.M."/>
            <person name="Ferrer M."/>
        </authorList>
    </citation>
    <scope>NUCLEOTIDE SEQUENCE</scope>
</reference>
<dbReference type="InterPro" id="IPR018392">
    <property type="entry name" value="LysM"/>
</dbReference>
<evidence type="ECO:0000259" key="2">
    <source>
        <dbReference type="PROSITE" id="PS51782"/>
    </source>
</evidence>
<dbReference type="PROSITE" id="PS51782">
    <property type="entry name" value="LYSM"/>
    <property type="match status" value="2"/>
</dbReference>
<accession>J9CM27</accession>
<feature type="domain" description="LysM" evidence="2">
    <location>
        <begin position="1"/>
        <end position="43"/>
    </location>
</feature>
<protein>
    <submittedName>
        <fullName evidence="3">Membrane-bound lytic murein transglycosylase</fullName>
    </submittedName>
</protein>
<dbReference type="SMART" id="SM00257">
    <property type="entry name" value="LysM"/>
    <property type="match status" value="2"/>
</dbReference>
<name>J9CM27_9ZZZZ</name>